<dbReference type="CDD" id="cd22851">
    <property type="entry name" value="SMN_N"/>
    <property type="match status" value="1"/>
</dbReference>
<feature type="compositionally biased region" description="Low complexity" evidence="1">
    <location>
        <begin position="100"/>
        <end position="111"/>
    </location>
</feature>
<protein>
    <recommendedName>
        <fullName evidence="2">Survival Motor Neuron Gemin2-binding domain-containing protein</fullName>
    </recommendedName>
</protein>
<dbReference type="EMBL" id="AYKW01000017">
    <property type="protein sequence ID" value="PIL29912.1"/>
    <property type="molecule type" value="Genomic_DNA"/>
</dbReference>
<dbReference type="CDD" id="cd22852">
    <property type="entry name" value="SMN_C"/>
    <property type="match status" value="1"/>
</dbReference>
<feature type="region of interest" description="Disordered" evidence="1">
    <location>
        <begin position="1"/>
        <end position="51"/>
    </location>
</feature>
<evidence type="ECO:0000256" key="1">
    <source>
        <dbReference type="SAM" id="MobiDB-lite"/>
    </source>
</evidence>
<dbReference type="InterPro" id="IPR047313">
    <property type="entry name" value="SMN_C"/>
</dbReference>
<dbReference type="OrthoDB" id="197400at2759"/>
<sequence length="233" mass="25220">MQHWDDPGSQGMSMNYDDAPDPVATMAVATGEEEEYDDEEEESRELTHEEIWDDSALIDAWNSAAAEYEAFHGTGKKWKQEPVKKSPLWYNVPPEKTKSSKGGPKASSSKTNGPNVEEASSNAEPADSAPLNFDTFVPTHDASLAAAAELGSSVPMMDGALGSGAEAAMVSQDDAFSRAMTAMYWSGYWTAIYHCRRNESQAGAGDETYATGAEGDEVEEGEDEDEDMLPAQR</sequence>
<feature type="compositionally biased region" description="Acidic residues" evidence="1">
    <location>
        <begin position="31"/>
        <end position="43"/>
    </location>
</feature>
<evidence type="ECO:0000313" key="4">
    <source>
        <dbReference type="Proteomes" id="UP000230002"/>
    </source>
</evidence>
<keyword evidence="4" id="KW-1185">Reference proteome</keyword>
<dbReference type="InterPro" id="IPR049481">
    <property type="entry name" value="SMN_G2-BD"/>
</dbReference>
<reference evidence="3 4" key="1">
    <citation type="journal article" date="2015" name="Sci. Rep.">
        <title>Chromosome-level genome map provides insights into diverse defense mechanisms in the medicinal fungus Ganoderma sinense.</title>
        <authorList>
            <person name="Zhu Y."/>
            <person name="Xu J."/>
            <person name="Sun C."/>
            <person name="Zhou S."/>
            <person name="Xu H."/>
            <person name="Nelson D.R."/>
            <person name="Qian J."/>
            <person name="Song J."/>
            <person name="Luo H."/>
            <person name="Xiang L."/>
            <person name="Li Y."/>
            <person name="Xu Z."/>
            <person name="Ji A."/>
            <person name="Wang L."/>
            <person name="Lu S."/>
            <person name="Hayward A."/>
            <person name="Sun W."/>
            <person name="Li X."/>
            <person name="Schwartz D.C."/>
            <person name="Wang Y."/>
            <person name="Chen S."/>
        </authorList>
    </citation>
    <scope>NUCLEOTIDE SEQUENCE [LARGE SCALE GENOMIC DNA]</scope>
    <source>
        <strain evidence="3 4">ZZ0214-1</strain>
    </source>
</reference>
<gene>
    <name evidence="3" type="ORF">GSI_07822</name>
</gene>
<evidence type="ECO:0000259" key="2">
    <source>
        <dbReference type="Pfam" id="PF20636"/>
    </source>
</evidence>
<evidence type="ECO:0000313" key="3">
    <source>
        <dbReference type="EMBL" id="PIL29912.1"/>
    </source>
</evidence>
<feature type="compositionally biased region" description="Acidic residues" evidence="1">
    <location>
        <begin position="214"/>
        <end position="233"/>
    </location>
</feature>
<dbReference type="Pfam" id="PF20636">
    <property type="entry name" value="SMN_G2-BD"/>
    <property type="match status" value="1"/>
</dbReference>
<name>A0A2G8S801_9APHY</name>
<feature type="compositionally biased region" description="Polar residues" evidence="1">
    <location>
        <begin position="112"/>
        <end position="123"/>
    </location>
</feature>
<feature type="region of interest" description="Disordered" evidence="1">
    <location>
        <begin position="72"/>
        <end position="131"/>
    </location>
</feature>
<dbReference type="AlphaFoldDB" id="A0A2G8S801"/>
<proteinExistence type="predicted"/>
<organism evidence="3 4">
    <name type="scientific">Ganoderma sinense ZZ0214-1</name>
    <dbReference type="NCBI Taxonomy" id="1077348"/>
    <lineage>
        <taxon>Eukaryota</taxon>
        <taxon>Fungi</taxon>
        <taxon>Dikarya</taxon>
        <taxon>Basidiomycota</taxon>
        <taxon>Agaricomycotina</taxon>
        <taxon>Agaricomycetes</taxon>
        <taxon>Polyporales</taxon>
        <taxon>Polyporaceae</taxon>
        <taxon>Ganoderma</taxon>
    </lineage>
</organism>
<dbReference type="Proteomes" id="UP000230002">
    <property type="component" value="Unassembled WGS sequence"/>
</dbReference>
<comment type="caution">
    <text evidence="3">The sequence shown here is derived from an EMBL/GenBank/DDBJ whole genome shotgun (WGS) entry which is preliminary data.</text>
</comment>
<feature type="domain" description="Survival Motor Neuron Gemin2-binding" evidence="2">
    <location>
        <begin position="49"/>
        <end position="72"/>
    </location>
</feature>
<accession>A0A2G8S801</accession>
<feature type="region of interest" description="Disordered" evidence="1">
    <location>
        <begin position="202"/>
        <end position="233"/>
    </location>
</feature>
<dbReference type="STRING" id="1077348.A0A2G8S801"/>